<dbReference type="GO" id="GO:0005886">
    <property type="term" value="C:plasma membrane"/>
    <property type="evidence" value="ECO:0007669"/>
    <property type="project" value="TreeGrafter"/>
</dbReference>
<evidence type="ECO:0000256" key="3">
    <source>
        <dbReference type="ARBA" id="ARBA00022840"/>
    </source>
</evidence>
<accession>A0A1R4JW43</accession>
<dbReference type="EMBL" id="FUKQ01000035">
    <property type="protein sequence ID" value="SJN36320.1"/>
    <property type="molecule type" value="Genomic_DNA"/>
</dbReference>
<dbReference type="CDD" id="cd03255">
    <property type="entry name" value="ABC_MJ0796_LolCDE_FtsE"/>
    <property type="match status" value="1"/>
</dbReference>
<dbReference type="PROSITE" id="PS00211">
    <property type="entry name" value="ABC_TRANSPORTER_1"/>
    <property type="match status" value="1"/>
</dbReference>
<dbReference type="InterPro" id="IPR017871">
    <property type="entry name" value="ABC_transporter-like_CS"/>
</dbReference>
<dbReference type="PANTHER" id="PTHR24220:SF685">
    <property type="entry name" value="ABC TRANSPORTER RELATED"/>
    <property type="match status" value="1"/>
</dbReference>
<evidence type="ECO:0000259" key="4">
    <source>
        <dbReference type="PROSITE" id="PS50893"/>
    </source>
</evidence>
<dbReference type="InterPro" id="IPR027417">
    <property type="entry name" value="P-loop_NTPase"/>
</dbReference>
<feature type="domain" description="ABC transporter" evidence="4">
    <location>
        <begin position="23"/>
        <end position="250"/>
    </location>
</feature>
<evidence type="ECO:0000256" key="2">
    <source>
        <dbReference type="ARBA" id="ARBA00022741"/>
    </source>
</evidence>
<dbReference type="OrthoDB" id="3176024at2"/>
<dbReference type="SMART" id="SM00382">
    <property type="entry name" value="AAA"/>
    <property type="match status" value="1"/>
</dbReference>
<keyword evidence="1" id="KW-0813">Transport</keyword>
<dbReference type="AlphaFoldDB" id="A0A1R4JW43"/>
<sequence length="250" mass="26806">MPTSILTTNTAAPGQIGAAPAALTLHDVVVRYADGTDETGATRWFTALDHVSMQALPGTMTAILGPSGSGKSTLLSVIAGLVVPTSGEVSVAGTRLDRLNENARTALRRDHVGIAFQQPNLLPSLMTTEQLTVMAHLAGASRSEMKQARIRAAELLDLVGLTDQGDRRPHQLSGGQRQRVNIARALMRHPEVLLADEPTSALDHERSRSIIELLTRVTRETGVATLMVTHDTEFADDADDVVHMRDGRIS</sequence>
<dbReference type="RefSeq" id="WP_094764991.1">
    <property type="nucleotide sequence ID" value="NZ_FUKQ01000035.1"/>
</dbReference>
<dbReference type="Proteomes" id="UP000188342">
    <property type="component" value="Unassembled WGS sequence"/>
</dbReference>
<dbReference type="InterPro" id="IPR003593">
    <property type="entry name" value="AAA+_ATPase"/>
</dbReference>
<gene>
    <name evidence="5" type="ORF">FM114_10045</name>
</gene>
<protein>
    <submittedName>
        <fullName evidence="5">ABC transport system ATP-binding protein</fullName>
    </submittedName>
</protein>
<dbReference type="Gene3D" id="3.40.50.300">
    <property type="entry name" value="P-loop containing nucleotide triphosphate hydrolases"/>
    <property type="match status" value="1"/>
</dbReference>
<dbReference type="Pfam" id="PF00005">
    <property type="entry name" value="ABC_tran"/>
    <property type="match status" value="1"/>
</dbReference>
<evidence type="ECO:0000313" key="6">
    <source>
        <dbReference type="Proteomes" id="UP000188342"/>
    </source>
</evidence>
<dbReference type="PROSITE" id="PS50893">
    <property type="entry name" value="ABC_TRANSPORTER_2"/>
    <property type="match status" value="1"/>
</dbReference>
<organism evidence="5 6">
    <name type="scientific">Luteococcus japonicus LSP_Lj1</name>
    <dbReference type="NCBI Taxonomy" id="1255658"/>
    <lineage>
        <taxon>Bacteria</taxon>
        <taxon>Bacillati</taxon>
        <taxon>Actinomycetota</taxon>
        <taxon>Actinomycetes</taxon>
        <taxon>Propionibacteriales</taxon>
        <taxon>Propionibacteriaceae</taxon>
        <taxon>Luteococcus</taxon>
    </lineage>
</organism>
<keyword evidence="3 5" id="KW-0067">ATP-binding</keyword>
<evidence type="ECO:0000256" key="1">
    <source>
        <dbReference type="ARBA" id="ARBA00022448"/>
    </source>
</evidence>
<dbReference type="GO" id="GO:0005524">
    <property type="term" value="F:ATP binding"/>
    <property type="evidence" value="ECO:0007669"/>
    <property type="project" value="UniProtKB-KW"/>
</dbReference>
<dbReference type="SUPFAM" id="SSF52540">
    <property type="entry name" value="P-loop containing nucleoside triphosphate hydrolases"/>
    <property type="match status" value="1"/>
</dbReference>
<reference evidence="5 6" key="1">
    <citation type="submission" date="2017-02" db="EMBL/GenBank/DDBJ databases">
        <authorList>
            <person name="Peterson S.W."/>
        </authorList>
    </citation>
    <scope>NUCLEOTIDE SEQUENCE [LARGE SCALE GENOMIC DNA]</scope>
    <source>
        <strain evidence="5 6">LSP_Lj1</strain>
    </source>
</reference>
<dbReference type="InterPro" id="IPR017911">
    <property type="entry name" value="MacB-like_ATP-bd"/>
</dbReference>
<proteinExistence type="predicted"/>
<dbReference type="InterPro" id="IPR003439">
    <property type="entry name" value="ABC_transporter-like_ATP-bd"/>
</dbReference>
<dbReference type="STRING" id="1255658.FM114_10045"/>
<dbReference type="InterPro" id="IPR015854">
    <property type="entry name" value="ABC_transpr_LolD-like"/>
</dbReference>
<dbReference type="GO" id="GO:0022857">
    <property type="term" value="F:transmembrane transporter activity"/>
    <property type="evidence" value="ECO:0007669"/>
    <property type="project" value="TreeGrafter"/>
</dbReference>
<keyword evidence="2" id="KW-0547">Nucleotide-binding</keyword>
<dbReference type="GO" id="GO:0016887">
    <property type="term" value="F:ATP hydrolysis activity"/>
    <property type="evidence" value="ECO:0007669"/>
    <property type="project" value="InterPro"/>
</dbReference>
<name>A0A1R4JW43_9ACTN</name>
<evidence type="ECO:0000313" key="5">
    <source>
        <dbReference type="EMBL" id="SJN36320.1"/>
    </source>
</evidence>
<keyword evidence="6" id="KW-1185">Reference proteome</keyword>
<dbReference type="PANTHER" id="PTHR24220">
    <property type="entry name" value="IMPORT ATP-BINDING PROTEIN"/>
    <property type="match status" value="1"/>
</dbReference>